<keyword evidence="2" id="KW-1185">Reference proteome</keyword>
<dbReference type="Proteomes" id="UP000002786">
    <property type="component" value="Unassembled WGS sequence"/>
</dbReference>
<organism evidence="1 2">
    <name type="scientific">Prevotella bivia DSM 20514</name>
    <dbReference type="NCBI Taxonomy" id="868129"/>
    <lineage>
        <taxon>Bacteria</taxon>
        <taxon>Pseudomonadati</taxon>
        <taxon>Bacteroidota</taxon>
        <taxon>Bacteroidia</taxon>
        <taxon>Bacteroidales</taxon>
        <taxon>Prevotellaceae</taxon>
        <taxon>Prevotella</taxon>
    </lineage>
</organism>
<sequence length="38" mass="4484">MLSKKVSNFLSNHSFFRNFDTLIGINSISKDYKNNFQK</sequence>
<evidence type="ECO:0000313" key="1">
    <source>
        <dbReference type="EMBL" id="EIM32154.1"/>
    </source>
</evidence>
<dbReference type="AlphaFoldDB" id="I4Z7G2"/>
<gene>
    <name evidence="1" type="ORF">PrebiDRAFT_0390</name>
</gene>
<proteinExistence type="predicted"/>
<dbReference type="HOGENOM" id="CLU_3331430_0_0_10"/>
<evidence type="ECO:0000313" key="2">
    <source>
        <dbReference type="Proteomes" id="UP000002786"/>
    </source>
</evidence>
<accession>I4Z7G2</accession>
<name>I4Z7G2_9BACT</name>
<dbReference type="EMBL" id="JH660660">
    <property type="protein sequence ID" value="EIM32154.1"/>
    <property type="molecule type" value="Genomic_DNA"/>
</dbReference>
<protein>
    <submittedName>
        <fullName evidence="1">Uncharacterized protein</fullName>
    </submittedName>
</protein>
<reference evidence="1 2" key="1">
    <citation type="submission" date="2012-02" db="EMBL/GenBank/DDBJ databases">
        <title>Improved High-Quality Draft genome of Prevotella bivia DSM 20514.</title>
        <authorList>
            <consortium name="US DOE Joint Genome Institute (JGI-PGF)"/>
            <person name="Lucas S."/>
            <person name="Copeland A."/>
            <person name="Lapidus A."/>
            <person name="Bruce D."/>
            <person name="Goodwin L."/>
            <person name="Pitluck S."/>
            <person name="Peters L."/>
            <person name="Mikhailova N."/>
            <person name="Munk A.C.C."/>
            <person name="Kyrpides N."/>
            <person name="Mavromatis K."/>
            <person name="Detter J.C."/>
            <person name="Han C."/>
            <person name="Land M."/>
            <person name="Hauser L."/>
            <person name="Markowitz V."/>
            <person name="Cheng J.-F."/>
            <person name="Hugenholtz P."/>
            <person name="Woyke T."/>
            <person name="Wu D."/>
            <person name="Gronow S."/>
            <person name="Wellnitz S."/>
            <person name="Brambilla E."/>
            <person name="Klenk H.-P."/>
            <person name="Eisen J.A."/>
        </authorList>
    </citation>
    <scope>NUCLEOTIDE SEQUENCE [LARGE SCALE GENOMIC DNA]</scope>
    <source>
        <strain evidence="1 2">DSM 20514</strain>
    </source>
</reference>